<evidence type="ECO:0000313" key="8">
    <source>
        <dbReference type="RefSeq" id="XP_039139794.1"/>
    </source>
</evidence>
<dbReference type="Proteomes" id="UP001515500">
    <property type="component" value="Chromosome 15"/>
</dbReference>
<feature type="transmembrane region" description="Helical" evidence="6">
    <location>
        <begin position="374"/>
        <end position="392"/>
    </location>
</feature>
<feature type="transmembrane region" description="Helical" evidence="6">
    <location>
        <begin position="335"/>
        <end position="354"/>
    </location>
</feature>
<evidence type="ECO:0000256" key="4">
    <source>
        <dbReference type="ARBA" id="ARBA00022989"/>
    </source>
</evidence>
<keyword evidence="5 6" id="KW-0472">Membrane</keyword>
<feature type="transmembrane region" description="Helical" evidence="6">
    <location>
        <begin position="210"/>
        <end position="230"/>
    </location>
</feature>
<feature type="transmembrane region" description="Helical" evidence="6">
    <location>
        <begin position="149"/>
        <end position="166"/>
    </location>
</feature>
<feature type="transmembrane region" description="Helical" evidence="6">
    <location>
        <begin position="107"/>
        <end position="129"/>
    </location>
</feature>
<reference evidence="8" key="1">
    <citation type="submission" date="2025-08" db="UniProtKB">
        <authorList>
            <consortium name="RefSeq"/>
        </authorList>
    </citation>
    <scope>IDENTIFICATION</scope>
</reference>
<feature type="transmembrane region" description="Helical" evidence="6">
    <location>
        <begin position="178"/>
        <end position="204"/>
    </location>
</feature>
<dbReference type="GO" id="GO:0015297">
    <property type="term" value="F:antiporter activity"/>
    <property type="evidence" value="ECO:0007669"/>
    <property type="project" value="InterPro"/>
</dbReference>
<comment type="similarity">
    <text evidence="2 6">Belongs to the multi antimicrobial extrusion (MATE) (TC 2.A.66.1) family.</text>
</comment>
<keyword evidence="3 6" id="KW-0812">Transmembrane</keyword>
<evidence type="ECO:0000256" key="1">
    <source>
        <dbReference type="ARBA" id="ARBA00004141"/>
    </source>
</evidence>
<feature type="transmembrane region" description="Helical" evidence="6">
    <location>
        <begin position="404"/>
        <end position="424"/>
    </location>
</feature>
<dbReference type="AlphaFoldDB" id="A0AB40CK95"/>
<dbReference type="PANTHER" id="PTHR11206">
    <property type="entry name" value="MULTIDRUG RESISTANCE PROTEIN"/>
    <property type="match status" value="1"/>
</dbReference>
<evidence type="ECO:0000256" key="6">
    <source>
        <dbReference type="RuleBase" id="RU004914"/>
    </source>
</evidence>
<dbReference type="CDD" id="cd13132">
    <property type="entry name" value="MATE_eukaryotic"/>
    <property type="match status" value="1"/>
</dbReference>
<evidence type="ECO:0000256" key="3">
    <source>
        <dbReference type="ARBA" id="ARBA00022692"/>
    </source>
</evidence>
<feature type="transmembrane region" description="Helical" evidence="6">
    <location>
        <begin position="34"/>
        <end position="57"/>
    </location>
</feature>
<dbReference type="GO" id="GO:0016020">
    <property type="term" value="C:membrane"/>
    <property type="evidence" value="ECO:0007669"/>
    <property type="project" value="UniProtKB-SubCell"/>
</dbReference>
<evidence type="ECO:0000256" key="2">
    <source>
        <dbReference type="ARBA" id="ARBA00010199"/>
    </source>
</evidence>
<feature type="transmembrane region" description="Helical" evidence="6">
    <location>
        <begin position="436"/>
        <end position="455"/>
    </location>
</feature>
<name>A0AB40CK95_DIOCR</name>
<comment type="subcellular location">
    <subcellularLocation>
        <location evidence="1">Membrane</location>
        <topology evidence="1">Multi-pass membrane protein</topology>
    </subcellularLocation>
</comment>
<dbReference type="NCBIfam" id="TIGR00797">
    <property type="entry name" value="matE"/>
    <property type="match status" value="1"/>
</dbReference>
<keyword evidence="4 6" id="KW-1133">Transmembrane helix</keyword>
<keyword evidence="7" id="KW-1185">Reference proteome</keyword>
<proteinExistence type="inferred from homology"/>
<dbReference type="InterPro" id="IPR002528">
    <property type="entry name" value="MATE_fam"/>
</dbReference>
<feature type="transmembrane region" description="Helical" evidence="6">
    <location>
        <begin position="77"/>
        <end position="95"/>
    </location>
</feature>
<evidence type="ECO:0000256" key="5">
    <source>
        <dbReference type="ARBA" id="ARBA00023136"/>
    </source>
</evidence>
<gene>
    <name evidence="8" type="primary">LOC120277115</name>
</gene>
<sequence length="475" mass="52460">MASTPLLESHGRRKEEEERWWRRCLDLEEAKNQFYFAIPMILTNMSYYGITLVSVMFAGHLGQLELAGSTLGNSWSMVTGIALMTGLSGALETLCGQGFGAKMYKMLGIYLQTSIITSTFFCILVSITWCFSETILLWLHQDPHVSKMAAVYLKYFIPGIFAYGYLQCALRFLQTQSVVIPLVICSAVPLALHFGITYLSVYVLGFGFKAASLSASLSLWISFFMLACYIKFSDKFRHTWGGFSLESLHHVLPYMKLALPSALMVCLEYWAFEFLVLLAGLLPDSENSTSLLAMCVNTEALAFMVTYGFAAVASTHVSNELGAGNIEKAKNAVSVALKLAVVLALTTVLVLLFGHDLWASFFSDSPEIIHKFAYMTPLLAFSMLFDTAQGVLSGVARGCGWQHLAAWTNLVTFYGIGLPLALLFGFKLGFQDKGLWTGLICGLACQACTLLVITLRTKWKKLDLPANDETSHMIV</sequence>
<accession>A0AB40CK95</accession>
<organism evidence="7 8">
    <name type="scientific">Dioscorea cayennensis subsp. rotundata</name>
    <name type="common">White Guinea yam</name>
    <name type="synonym">Dioscorea rotundata</name>
    <dbReference type="NCBI Taxonomy" id="55577"/>
    <lineage>
        <taxon>Eukaryota</taxon>
        <taxon>Viridiplantae</taxon>
        <taxon>Streptophyta</taxon>
        <taxon>Embryophyta</taxon>
        <taxon>Tracheophyta</taxon>
        <taxon>Spermatophyta</taxon>
        <taxon>Magnoliopsida</taxon>
        <taxon>Liliopsida</taxon>
        <taxon>Dioscoreales</taxon>
        <taxon>Dioscoreaceae</taxon>
        <taxon>Dioscorea</taxon>
    </lineage>
</organism>
<dbReference type="InterPro" id="IPR045069">
    <property type="entry name" value="MATE_euk"/>
</dbReference>
<dbReference type="RefSeq" id="XP_039139794.1">
    <property type="nucleotide sequence ID" value="XM_039283860.1"/>
</dbReference>
<protein>
    <recommendedName>
        <fullName evidence="6">Protein DETOXIFICATION</fullName>
    </recommendedName>
    <alternativeName>
        <fullName evidence="6">Multidrug and toxic compound extrusion protein</fullName>
    </alternativeName>
</protein>
<dbReference type="Pfam" id="PF01554">
    <property type="entry name" value="MatE"/>
    <property type="match status" value="2"/>
</dbReference>
<feature type="transmembrane region" description="Helical" evidence="6">
    <location>
        <begin position="291"/>
        <end position="314"/>
    </location>
</feature>
<dbReference type="GeneID" id="120277115"/>
<dbReference type="GO" id="GO:1990961">
    <property type="term" value="P:xenobiotic detoxification by transmembrane export across the plasma membrane"/>
    <property type="evidence" value="ECO:0007669"/>
    <property type="project" value="InterPro"/>
</dbReference>
<dbReference type="GO" id="GO:0042910">
    <property type="term" value="F:xenobiotic transmembrane transporter activity"/>
    <property type="evidence" value="ECO:0007669"/>
    <property type="project" value="InterPro"/>
</dbReference>
<evidence type="ECO:0000313" key="7">
    <source>
        <dbReference type="Proteomes" id="UP001515500"/>
    </source>
</evidence>
<feature type="transmembrane region" description="Helical" evidence="6">
    <location>
        <begin position="251"/>
        <end position="271"/>
    </location>
</feature>